<dbReference type="Proteomes" id="UP001153618">
    <property type="component" value="Unassembled WGS sequence"/>
</dbReference>
<dbReference type="InterPro" id="IPR019819">
    <property type="entry name" value="Carboxylesterase_B_CS"/>
</dbReference>
<name>A0A9W4MTW3_PENOL</name>
<keyword evidence="2 3" id="KW-0378">Hydrolase</keyword>
<dbReference type="Pfam" id="PF00135">
    <property type="entry name" value="COesterase"/>
    <property type="match status" value="2"/>
</dbReference>
<evidence type="ECO:0000256" key="1">
    <source>
        <dbReference type="ARBA" id="ARBA00005964"/>
    </source>
</evidence>
<comment type="caution">
    <text evidence="5">The sequence shown here is derived from an EMBL/GenBank/DDBJ whole genome shotgun (WGS) entry which is preliminary data.</text>
</comment>
<organism evidence="5 6">
    <name type="scientific">Penicillium olsonii</name>
    <dbReference type="NCBI Taxonomy" id="99116"/>
    <lineage>
        <taxon>Eukaryota</taxon>
        <taxon>Fungi</taxon>
        <taxon>Dikarya</taxon>
        <taxon>Ascomycota</taxon>
        <taxon>Pezizomycotina</taxon>
        <taxon>Eurotiomycetes</taxon>
        <taxon>Eurotiomycetidae</taxon>
        <taxon>Eurotiales</taxon>
        <taxon>Aspergillaceae</taxon>
        <taxon>Penicillium</taxon>
    </lineage>
</organism>
<feature type="chain" id="PRO_5041018605" description="Carboxylic ester hydrolase" evidence="3">
    <location>
        <begin position="24"/>
        <end position="529"/>
    </location>
</feature>
<dbReference type="PROSITE" id="PS00122">
    <property type="entry name" value="CARBOXYLESTERASE_B_1"/>
    <property type="match status" value="1"/>
</dbReference>
<dbReference type="InterPro" id="IPR019826">
    <property type="entry name" value="Carboxylesterase_B_AS"/>
</dbReference>
<dbReference type="GO" id="GO:0052689">
    <property type="term" value="F:carboxylic ester hydrolase activity"/>
    <property type="evidence" value="ECO:0007669"/>
    <property type="project" value="TreeGrafter"/>
</dbReference>
<feature type="domain" description="Carboxylesterase type B" evidence="4">
    <location>
        <begin position="37"/>
        <end position="375"/>
    </location>
</feature>
<feature type="domain" description="Carboxylesterase type B" evidence="4">
    <location>
        <begin position="383"/>
        <end position="500"/>
    </location>
</feature>
<gene>
    <name evidence="5" type="ORF">POLS_LOCUS4619</name>
</gene>
<proteinExistence type="inferred from homology"/>
<comment type="similarity">
    <text evidence="1 3">Belongs to the type-B carboxylesterase/lipase family.</text>
</comment>
<dbReference type="EMBL" id="CAJVOS010000023">
    <property type="protein sequence ID" value="CAG8098952.1"/>
    <property type="molecule type" value="Genomic_DNA"/>
</dbReference>
<keyword evidence="6" id="KW-1185">Reference proteome</keyword>
<dbReference type="GO" id="GO:0072330">
    <property type="term" value="P:monocarboxylic acid biosynthetic process"/>
    <property type="evidence" value="ECO:0007669"/>
    <property type="project" value="UniProtKB-ARBA"/>
</dbReference>
<dbReference type="InterPro" id="IPR029058">
    <property type="entry name" value="AB_hydrolase_fold"/>
</dbReference>
<evidence type="ECO:0000256" key="2">
    <source>
        <dbReference type="ARBA" id="ARBA00022801"/>
    </source>
</evidence>
<dbReference type="OrthoDB" id="408631at2759"/>
<evidence type="ECO:0000259" key="4">
    <source>
        <dbReference type="Pfam" id="PF00135"/>
    </source>
</evidence>
<dbReference type="PANTHER" id="PTHR43918">
    <property type="entry name" value="ACETYLCHOLINESTERASE"/>
    <property type="match status" value="1"/>
</dbReference>
<dbReference type="InterPro" id="IPR002018">
    <property type="entry name" value="CarbesteraseB"/>
</dbReference>
<evidence type="ECO:0000256" key="3">
    <source>
        <dbReference type="RuleBase" id="RU361235"/>
    </source>
</evidence>
<dbReference type="InterPro" id="IPR050654">
    <property type="entry name" value="AChE-related_enzymes"/>
</dbReference>
<evidence type="ECO:0000313" key="5">
    <source>
        <dbReference type="EMBL" id="CAG8098952.1"/>
    </source>
</evidence>
<dbReference type="EC" id="3.1.1.-" evidence="3"/>
<dbReference type="Gene3D" id="3.40.50.1820">
    <property type="entry name" value="alpha/beta hydrolase"/>
    <property type="match status" value="1"/>
</dbReference>
<feature type="signal peptide" evidence="3">
    <location>
        <begin position="1"/>
        <end position="23"/>
    </location>
</feature>
<dbReference type="AlphaFoldDB" id="A0A9W4MTW3"/>
<evidence type="ECO:0000313" key="6">
    <source>
        <dbReference type="Proteomes" id="UP001153618"/>
    </source>
</evidence>
<protein>
    <recommendedName>
        <fullName evidence="3">Carboxylic ester hydrolase</fullName>
        <ecNumber evidence="3">3.1.1.-</ecNumber>
    </recommendedName>
</protein>
<sequence>MKGPRNLIRYASVLATGIPLAWSQRCLDNPENNIGASVHTSSGLIEGHAAPRRAEVSEYLGIPYASPPIGDLRFAAPVAYHSKERVHANAYSPDCPANPGSVLDYPGFTSQAPRIIKSFTQQLRTSQSEDCLYLNVWTRPTVSELKPVLLWIHGGRFTGGGANNPYYDGQALAADHDVVVITINYRLNIFGFSGAPNLPQNVGLLDQRMAVEWAHQNIAGFGGDPDRITIFGQSAGGASVDYYSHAYIDNPLVAGLISHSGTSLSFEPNTAEQSAGYFFTASKILGCGDSRDNHEQVVKCVRQKSYREVVKASAKVPAAPSPAIPQAVFHPTVDGITVFDDYAKRSSSGNFAHLPYLITSNNYEPGYYRVSAYSANISLSDEAWNNYNDAAFTCPSGASARYRFANDVPVWQSHYFGDWENLRLYPTSGSYHGADLPMVFGTSEQVSGIPNSDRENEFSRFISSAWVAFATDPNHGLTKFGWPRYNPEEKTLVALAYMKDENYRTIQSSDVEQRCPAFKGNSTLGKGAF</sequence>
<dbReference type="GO" id="GO:0017000">
    <property type="term" value="P:antibiotic biosynthetic process"/>
    <property type="evidence" value="ECO:0007669"/>
    <property type="project" value="UniProtKB-ARBA"/>
</dbReference>
<dbReference type="PANTHER" id="PTHR43918:SF4">
    <property type="entry name" value="CARBOXYLIC ESTER HYDROLASE"/>
    <property type="match status" value="1"/>
</dbReference>
<dbReference type="PROSITE" id="PS00941">
    <property type="entry name" value="CARBOXYLESTERASE_B_2"/>
    <property type="match status" value="1"/>
</dbReference>
<reference evidence="5" key="1">
    <citation type="submission" date="2021-07" db="EMBL/GenBank/DDBJ databases">
        <authorList>
            <person name="Branca A.L. A."/>
        </authorList>
    </citation>
    <scope>NUCLEOTIDE SEQUENCE</scope>
</reference>
<dbReference type="SUPFAM" id="SSF53474">
    <property type="entry name" value="alpha/beta-Hydrolases"/>
    <property type="match status" value="1"/>
</dbReference>
<accession>A0A9W4MTW3</accession>
<keyword evidence="3" id="KW-0732">Signal</keyword>